<organism evidence="6 7">
    <name type="scientific">Cellulomonas soli</name>
    <dbReference type="NCBI Taxonomy" id="931535"/>
    <lineage>
        <taxon>Bacteria</taxon>
        <taxon>Bacillati</taxon>
        <taxon>Actinomycetota</taxon>
        <taxon>Actinomycetes</taxon>
        <taxon>Micrococcales</taxon>
        <taxon>Cellulomonadaceae</taxon>
        <taxon>Cellulomonas</taxon>
    </lineage>
</organism>
<dbReference type="PIRSF" id="PIRSF002741">
    <property type="entry name" value="MppA"/>
    <property type="match status" value="1"/>
</dbReference>
<dbReference type="Proteomes" id="UP000321798">
    <property type="component" value="Unassembled WGS sequence"/>
</dbReference>
<keyword evidence="2" id="KW-0813">Transport</keyword>
<evidence type="ECO:0000256" key="3">
    <source>
        <dbReference type="ARBA" id="ARBA00022729"/>
    </source>
</evidence>
<feature type="signal peptide" evidence="4">
    <location>
        <begin position="1"/>
        <end position="18"/>
    </location>
</feature>
<dbReference type="GO" id="GO:1904680">
    <property type="term" value="F:peptide transmembrane transporter activity"/>
    <property type="evidence" value="ECO:0007669"/>
    <property type="project" value="TreeGrafter"/>
</dbReference>
<reference evidence="6 7" key="1">
    <citation type="submission" date="2019-07" db="EMBL/GenBank/DDBJ databases">
        <title>Whole genome shotgun sequence of Cellulomonas soli NBRC 109434.</title>
        <authorList>
            <person name="Hosoyama A."/>
            <person name="Uohara A."/>
            <person name="Ohji S."/>
            <person name="Ichikawa N."/>
        </authorList>
    </citation>
    <scope>NUCLEOTIDE SEQUENCE [LARGE SCALE GENOMIC DNA]</scope>
    <source>
        <strain evidence="6 7">NBRC 109434</strain>
    </source>
</reference>
<dbReference type="AlphaFoldDB" id="A0A512P8G2"/>
<dbReference type="Gene3D" id="3.40.190.10">
    <property type="entry name" value="Periplasmic binding protein-like II"/>
    <property type="match status" value="1"/>
</dbReference>
<comment type="similarity">
    <text evidence="1">Belongs to the bacterial solute-binding protein 5 family.</text>
</comment>
<comment type="caution">
    <text evidence="6">The sequence shown here is derived from an EMBL/GenBank/DDBJ whole genome shotgun (WGS) entry which is preliminary data.</text>
</comment>
<protein>
    <submittedName>
        <fullName evidence="6">Peptide ABC transporter substrate-binding protein</fullName>
    </submittedName>
</protein>
<dbReference type="InterPro" id="IPR039424">
    <property type="entry name" value="SBP_5"/>
</dbReference>
<evidence type="ECO:0000256" key="4">
    <source>
        <dbReference type="SAM" id="SignalP"/>
    </source>
</evidence>
<dbReference type="PANTHER" id="PTHR30290:SF9">
    <property type="entry name" value="OLIGOPEPTIDE-BINDING PROTEIN APPA"/>
    <property type="match status" value="1"/>
</dbReference>
<proteinExistence type="inferred from homology"/>
<gene>
    <name evidence="6" type="ORF">CSO01_01850</name>
</gene>
<dbReference type="RefSeq" id="WP_146951250.1">
    <property type="nucleotide sequence ID" value="NZ_BAABBJ010000005.1"/>
</dbReference>
<feature type="chain" id="PRO_5038553745" evidence="4">
    <location>
        <begin position="19"/>
        <end position="509"/>
    </location>
</feature>
<evidence type="ECO:0000256" key="1">
    <source>
        <dbReference type="ARBA" id="ARBA00005695"/>
    </source>
</evidence>
<accession>A0A512P8G2</accession>
<keyword evidence="7" id="KW-1185">Reference proteome</keyword>
<dbReference type="SUPFAM" id="SSF53850">
    <property type="entry name" value="Periplasmic binding protein-like II"/>
    <property type="match status" value="1"/>
</dbReference>
<dbReference type="GO" id="GO:0015833">
    <property type="term" value="P:peptide transport"/>
    <property type="evidence" value="ECO:0007669"/>
    <property type="project" value="TreeGrafter"/>
</dbReference>
<keyword evidence="3 4" id="KW-0732">Signal</keyword>
<evidence type="ECO:0000313" key="7">
    <source>
        <dbReference type="Proteomes" id="UP000321798"/>
    </source>
</evidence>
<feature type="domain" description="Solute-binding protein family 5" evidence="5">
    <location>
        <begin position="80"/>
        <end position="415"/>
    </location>
</feature>
<dbReference type="Pfam" id="PF00496">
    <property type="entry name" value="SBP_bac_5"/>
    <property type="match status" value="1"/>
</dbReference>
<dbReference type="InterPro" id="IPR030678">
    <property type="entry name" value="Peptide/Ni-bd"/>
</dbReference>
<dbReference type="PANTHER" id="PTHR30290">
    <property type="entry name" value="PERIPLASMIC BINDING COMPONENT OF ABC TRANSPORTER"/>
    <property type="match status" value="1"/>
</dbReference>
<dbReference type="InterPro" id="IPR000914">
    <property type="entry name" value="SBP_5_dom"/>
</dbReference>
<dbReference type="Gene3D" id="3.10.105.10">
    <property type="entry name" value="Dipeptide-binding Protein, Domain 3"/>
    <property type="match status" value="1"/>
</dbReference>
<name>A0A512P8G2_9CELL</name>
<evidence type="ECO:0000256" key="2">
    <source>
        <dbReference type="ARBA" id="ARBA00022448"/>
    </source>
</evidence>
<evidence type="ECO:0000313" key="6">
    <source>
        <dbReference type="EMBL" id="GEP67470.1"/>
    </source>
</evidence>
<dbReference type="OrthoDB" id="9803988at2"/>
<dbReference type="GO" id="GO:0043190">
    <property type="term" value="C:ATP-binding cassette (ABC) transporter complex"/>
    <property type="evidence" value="ECO:0007669"/>
    <property type="project" value="InterPro"/>
</dbReference>
<evidence type="ECO:0000259" key="5">
    <source>
        <dbReference type="Pfam" id="PF00496"/>
    </source>
</evidence>
<sequence>MRRRLLALGATAVMLALAACSGGSSDTTSTSGSSESATLTLGEVSYPASFDVNGYSIAHYVTYFQAVYDTLVRQDGDGMLVPGLATDWAYDDARTTLTLTLREGVTFTDGTAFDADAVVANIKNFQASATPDLSNAQYIAEATATDATHVTITLTAPDPMLLTWMTGSLGFMASPASFTAADVATNPVGTGPYTLDTDQTVVGSKYVYTKNPDYWDDSYHVYDSLTINYYESPTALLNAIQGGQVDAATFSDVSSLTQVESAGYKVNTSQLDWMGLILFDRDGAVDPALGDVKVRQALNYAIDREGILKAIQLGYGTVTSSVFGPTTAGYDEALDTAYTYDPEKAKELLAEAGYADGFELTMPSSSLINQSLLTTIQQELADVGITVTYEDTGANFITDLLAGKYTSSWMQLASANDWQFAQLALVPNATFNPLGTQSAETDAMLATMQTGTDDEAAAAAQELNTYVTDNAWFVPMYRLDNMFVTKPTVEVTMAADNATPYLYLIQPAS</sequence>
<dbReference type="PROSITE" id="PS51257">
    <property type="entry name" value="PROKAR_LIPOPROTEIN"/>
    <property type="match status" value="1"/>
</dbReference>
<dbReference type="GO" id="GO:0042597">
    <property type="term" value="C:periplasmic space"/>
    <property type="evidence" value="ECO:0007669"/>
    <property type="project" value="UniProtKB-ARBA"/>
</dbReference>
<dbReference type="EMBL" id="BKAL01000001">
    <property type="protein sequence ID" value="GEP67470.1"/>
    <property type="molecule type" value="Genomic_DNA"/>
</dbReference>